<gene>
    <name evidence="5" type="ORF">S06H3_38097</name>
</gene>
<evidence type="ECO:0000256" key="4">
    <source>
        <dbReference type="ARBA" id="ARBA00047684"/>
    </source>
</evidence>
<comment type="subunit">
    <text evidence="1">Homodimer.</text>
</comment>
<evidence type="ECO:0000256" key="3">
    <source>
        <dbReference type="ARBA" id="ARBA00023239"/>
    </source>
</evidence>
<evidence type="ECO:0000256" key="2">
    <source>
        <dbReference type="ARBA" id="ARBA00022631"/>
    </source>
</evidence>
<organism evidence="5">
    <name type="scientific">marine sediment metagenome</name>
    <dbReference type="NCBI Taxonomy" id="412755"/>
    <lineage>
        <taxon>unclassified sequences</taxon>
        <taxon>metagenomes</taxon>
        <taxon>ecological metagenomes</taxon>
    </lineage>
</organism>
<dbReference type="GO" id="GO:0004848">
    <property type="term" value="F:ureidoglycolate hydrolase activity"/>
    <property type="evidence" value="ECO:0007669"/>
    <property type="project" value="InterPro"/>
</dbReference>
<evidence type="ECO:0000313" key="5">
    <source>
        <dbReference type="EMBL" id="GAI28648.1"/>
    </source>
</evidence>
<dbReference type="SUPFAM" id="SSF51182">
    <property type="entry name" value="RmlC-like cupins"/>
    <property type="match status" value="1"/>
</dbReference>
<comment type="catalytic activity">
    <reaction evidence="4">
        <text>(S)-ureidoglycolate = urea + glyoxylate</text>
        <dbReference type="Rhea" id="RHEA:11304"/>
        <dbReference type="ChEBI" id="CHEBI:16199"/>
        <dbReference type="ChEBI" id="CHEBI:36655"/>
        <dbReference type="ChEBI" id="CHEBI:57296"/>
        <dbReference type="EC" id="4.3.2.3"/>
    </reaction>
</comment>
<comment type="caution">
    <text evidence="5">The sequence shown here is derived from an EMBL/GenBank/DDBJ whole genome shotgun (WGS) entry which is preliminary data.</text>
</comment>
<dbReference type="AlphaFoldDB" id="X1MBI2"/>
<proteinExistence type="predicted"/>
<dbReference type="InterPro" id="IPR047233">
    <property type="entry name" value="UAH_cupin"/>
</dbReference>
<dbReference type="InterPro" id="IPR011051">
    <property type="entry name" value="RmlC_Cupin_sf"/>
</dbReference>
<accession>X1MBI2</accession>
<keyword evidence="3" id="KW-0456">Lyase</keyword>
<dbReference type="Gene3D" id="2.60.120.480">
    <property type="entry name" value="Ureidoglycolate hydrolase"/>
    <property type="match status" value="1"/>
</dbReference>
<dbReference type="PANTHER" id="PTHR21221:SF1">
    <property type="entry name" value="UREIDOGLYCOLATE LYASE"/>
    <property type="match status" value="1"/>
</dbReference>
<dbReference type="PANTHER" id="PTHR21221">
    <property type="entry name" value="UREIDOGLYCOLATE HYDROLASE"/>
    <property type="match status" value="1"/>
</dbReference>
<dbReference type="InterPro" id="IPR024060">
    <property type="entry name" value="Ureidoglycolate_lyase_dom_sf"/>
</dbReference>
<evidence type="ECO:0008006" key="6">
    <source>
        <dbReference type="Google" id="ProtNLM"/>
    </source>
</evidence>
<evidence type="ECO:0000256" key="1">
    <source>
        <dbReference type="ARBA" id="ARBA00011738"/>
    </source>
</evidence>
<dbReference type="Pfam" id="PF04115">
    <property type="entry name" value="Ureidogly_lyase"/>
    <property type="match status" value="1"/>
</dbReference>
<reference evidence="5" key="1">
    <citation type="journal article" date="2014" name="Front. Microbiol.">
        <title>High frequency of phylogenetically diverse reductive dehalogenase-homologous genes in deep subseafloor sedimentary metagenomes.</title>
        <authorList>
            <person name="Kawai M."/>
            <person name="Futagami T."/>
            <person name="Toyoda A."/>
            <person name="Takaki Y."/>
            <person name="Nishi S."/>
            <person name="Hori S."/>
            <person name="Arai W."/>
            <person name="Tsubouchi T."/>
            <person name="Morono Y."/>
            <person name="Uchiyama I."/>
            <person name="Ito T."/>
            <person name="Fujiyama A."/>
            <person name="Inagaki F."/>
            <person name="Takami H."/>
        </authorList>
    </citation>
    <scope>NUCLEOTIDE SEQUENCE</scope>
    <source>
        <strain evidence="5">Expedition CK06-06</strain>
    </source>
</reference>
<dbReference type="GO" id="GO:0000256">
    <property type="term" value="P:allantoin catabolic process"/>
    <property type="evidence" value="ECO:0007669"/>
    <property type="project" value="InterPro"/>
</dbReference>
<dbReference type="GO" id="GO:0050385">
    <property type="term" value="F:ureidoglycolate lyase activity"/>
    <property type="evidence" value="ECO:0007669"/>
    <property type="project" value="UniProtKB-EC"/>
</dbReference>
<sequence length="186" mass="20464">SPSTPVSHKRQLDMVSTSPIKAVAISRAAYEPYGSLIAADDGLPFRYANMRTARRFDFLADIANLRGETAKLNLCVFSCSPLSEIPLRMKLLEKHQFSTQVFMPMTNNARFLVIVCLGEDEPEMSTLMCFEAGNGQGISYKPGVWHYPITAIGESIDFACLVSEDGSKDDCTIHSFDAAIEIFPTG</sequence>
<keyword evidence="2" id="KW-0659">Purine metabolism</keyword>
<dbReference type="GO" id="GO:0006144">
    <property type="term" value="P:purine nucleobase metabolic process"/>
    <property type="evidence" value="ECO:0007669"/>
    <property type="project" value="UniProtKB-KW"/>
</dbReference>
<name>X1MBI2_9ZZZZ</name>
<feature type="non-terminal residue" evidence="5">
    <location>
        <position position="1"/>
    </location>
</feature>
<dbReference type="PIRSF" id="PIRSF017306">
    <property type="entry name" value="Ureidogly_hydro"/>
    <property type="match status" value="1"/>
</dbReference>
<dbReference type="InterPro" id="IPR007247">
    <property type="entry name" value="Ureidogly_lyase"/>
</dbReference>
<dbReference type="CDD" id="cd20298">
    <property type="entry name" value="cupin_UAH"/>
    <property type="match status" value="1"/>
</dbReference>
<protein>
    <recommendedName>
        <fullName evidence="6">Ureidoglycolate hydrolase</fullName>
    </recommendedName>
</protein>
<dbReference type="EMBL" id="BARV01023194">
    <property type="protein sequence ID" value="GAI28648.1"/>
    <property type="molecule type" value="Genomic_DNA"/>
</dbReference>